<dbReference type="EMBL" id="LMTR01000071">
    <property type="protein sequence ID" value="KWT66896.1"/>
    <property type="molecule type" value="Genomic_DNA"/>
</dbReference>
<evidence type="ECO:0000313" key="2">
    <source>
        <dbReference type="EMBL" id="KWT66896.1"/>
    </source>
</evidence>
<dbReference type="STRING" id="121290.APY04_2303"/>
<evidence type="ECO:0000256" key="1">
    <source>
        <dbReference type="SAM" id="MobiDB-lite"/>
    </source>
</evidence>
<organism evidence="2 3">
    <name type="scientific">Hyphomicrobium sulfonivorans</name>
    <dbReference type="NCBI Taxonomy" id="121290"/>
    <lineage>
        <taxon>Bacteria</taxon>
        <taxon>Pseudomonadati</taxon>
        <taxon>Pseudomonadota</taxon>
        <taxon>Alphaproteobacteria</taxon>
        <taxon>Hyphomicrobiales</taxon>
        <taxon>Hyphomicrobiaceae</taxon>
        <taxon>Hyphomicrobium</taxon>
    </lineage>
</organism>
<reference evidence="2 3" key="1">
    <citation type="submission" date="2015-10" db="EMBL/GenBank/DDBJ databases">
        <title>Transcriptomic analysis of a linuron degrading triple-species bacterial consortium.</title>
        <authorList>
            <person name="Albers P."/>
        </authorList>
    </citation>
    <scope>NUCLEOTIDE SEQUENCE [LARGE SCALE GENOMIC DNA]</scope>
    <source>
        <strain evidence="2 3">WDL6</strain>
    </source>
</reference>
<gene>
    <name evidence="2" type="ORF">APY04_2303</name>
</gene>
<proteinExistence type="predicted"/>
<protein>
    <recommendedName>
        <fullName evidence="4">Lipoprotein</fullName>
    </recommendedName>
</protein>
<comment type="caution">
    <text evidence="2">The sequence shown here is derived from an EMBL/GenBank/DDBJ whole genome shotgun (WGS) entry which is preliminary data.</text>
</comment>
<evidence type="ECO:0008006" key="4">
    <source>
        <dbReference type="Google" id="ProtNLM"/>
    </source>
</evidence>
<name>A0A109BDS2_HYPSL</name>
<dbReference type="PROSITE" id="PS51257">
    <property type="entry name" value="PROKAR_LIPOPROTEIN"/>
    <property type="match status" value="1"/>
</dbReference>
<accession>A0A109BDS2</accession>
<dbReference type="PATRIC" id="fig|121290.4.peg.2501"/>
<feature type="compositionally biased region" description="Low complexity" evidence="1">
    <location>
        <begin position="260"/>
        <end position="283"/>
    </location>
</feature>
<sequence>MARSGCGLLASVFVALAVGGCAYSGGKTIDAHFSRYKARLPEGNRVFVCSAYGCRTQTPFRFEPADIEEVRTVMAKGAASPAAEREAARKAIAMMGARADKAVGTDKDRPGDDMLGNGDPGQMDCVDVATNLTSYMMVMERHKLFKHHTIGPMFIKEDLRRGFDGWTHYAGTMIENGSGQKFAVDGWLLASGKPPEIVEVERWYIDNDDLLFGAKATTSSLKPQPADSNKQGDPIVTGSIDKKATKAKEAGSKTAEAGNAKTKTNASTTPTAAAKAAAATSSQ</sequence>
<evidence type="ECO:0000313" key="3">
    <source>
        <dbReference type="Proteomes" id="UP000059074"/>
    </source>
</evidence>
<feature type="compositionally biased region" description="Basic and acidic residues" evidence="1">
    <location>
        <begin position="240"/>
        <end position="251"/>
    </location>
</feature>
<dbReference type="Proteomes" id="UP000059074">
    <property type="component" value="Unassembled WGS sequence"/>
</dbReference>
<dbReference type="AlphaFoldDB" id="A0A109BDS2"/>
<feature type="compositionally biased region" description="Polar residues" evidence="1">
    <location>
        <begin position="219"/>
        <end position="231"/>
    </location>
</feature>
<keyword evidence="3" id="KW-1185">Reference proteome</keyword>
<feature type="region of interest" description="Disordered" evidence="1">
    <location>
        <begin position="219"/>
        <end position="283"/>
    </location>
</feature>